<evidence type="ECO:0000256" key="4">
    <source>
        <dbReference type="ARBA" id="ARBA00022448"/>
    </source>
</evidence>
<evidence type="ECO:0000313" key="9">
    <source>
        <dbReference type="Proteomes" id="UP000002791"/>
    </source>
</evidence>
<dbReference type="OrthoDB" id="9778305at2"/>
<evidence type="ECO:0000256" key="6">
    <source>
        <dbReference type="HAMAP-Rule" id="MF_00653"/>
    </source>
</evidence>
<dbReference type="UniPathway" id="UPA00539"/>
<name>H5XQY9_9PSEU</name>
<evidence type="ECO:0000259" key="7">
    <source>
        <dbReference type="Pfam" id="PF12706"/>
    </source>
</evidence>
<dbReference type="GO" id="GO:0016787">
    <property type="term" value="F:hydrolase activity"/>
    <property type="evidence" value="ECO:0007669"/>
    <property type="project" value="UniProtKB-KW"/>
</dbReference>
<dbReference type="SUPFAM" id="SSF56281">
    <property type="entry name" value="Metallo-hydrolase/oxidoreductase"/>
    <property type="match status" value="1"/>
</dbReference>
<reference evidence="8 9" key="1">
    <citation type="submission" date="2011-11" db="EMBL/GenBank/DDBJ databases">
        <title>The Noncontiguous Finished sequence of Saccharomonospora cyanea NA-134.</title>
        <authorList>
            <consortium name="US DOE Joint Genome Institute"/>
            <person name="Lucas S."/>
            <person name="Han J."/>
            <person name="Lapidus A."/>
            <person name="Cheng J.-F."/>
            <person name="Goodwin L."/>
            <person name="Pitluck S."/>
            <person name="Peters L."/>
            <person name="Ovchinnikova G."/>
            <person name="Lu M."/>
            <person name="Detter J.C."/>
            <person name="Han C."/>
            <person name="Tapia R."/>
            <person name="Land M."/>
            <person name="Hauser L."/>
            <person name="Kyrpides N."/>
            <person name="Ivanova N."/>
            <person name="Pagani I."/>
            <person name="Brambilla E.-M."/>
            <person name="Klenk H.-P."/>
            <person name="Woyke T."/>
        </authorList>
    </citation>
    <scope>NUCLEOTIDE SEQUENCE [LARGE SCALE GENOMIC DNA]</scope>
    <source>
        <strain evidence="8 9">NA-134</strain>
    </source>
</reference>
<comment type="similarity">
    <text evidence="2 6">Belongs to the PqqB family.</text>
</comment>
<keyword evidence="8" id="KW-0378">Hydrolase</keyword>
<dbReference type="HAMAP" id="MF_00653">
    <property type="entry name" value="PQQ_syn_PqqB"/>
    <property type="match status" value="1"/>
</dbReference>
<dbReference type="Proteomes" id="UP000002791">
    <property type="component" value="Chromosome"/>
</dbReference>
<protein>
    <recommendedName>
        <fullName evidence="3 6">Coenzyme PQQ synthesis protein B</fullName>
    </recommendedName>
    <alternativeName>
        <fullName evidence="6">Pyrroloquinoline quinone biosynthesis protein B</fullName>
    </alternativeName>
</protein>
<dbReference type="InterPro" id="IPR036866">
    <property type="entry name" value="RibonucZ/Hydroxyglut_hydro"/>
</dbReference>
<feature type="domain" description="Metallo-beta-lactamase" evidence="7">
    <location>
        <begin position="49"/>
        <end position="260"/>
    </location>
</feature>
<evidence type="ECO:0000313" key="8">
    <source>
        <dbReference type="EMBL" id="EHR61229.1"/>
    </source>
</evidence>
<evidence type="ECO:0000256" key="2">
    <source>
        <dbReference type="ARBA" id="ARBA00008481"/>
    </source>
</evidence>
<keyword evidence="5 6" id="KW-0884">PQQ biosynthesis</keyword>
<comment type="pathway">
    <text evidence="1 6">Cofactor biosynthesis; pyrroloquinoline quinone biosynthesis.</text>
</comment>
<dbReference type="NCBIfam" id="TIGR02108">
    <property type="entry name" value="PQQ_syn_pqqB"/>
    <property type="match status" value="1"/>
</dbReference>
<dbReference type="EMBL" id="CM001440">
    <property type="protein sequence ID" value="EHR61229.1"/>
    <property type="molecule type" value="Genomic_DNA"/>
</dbReference>
<evidence type="ECO:0000256" key="5">
    <source>
        <dbReference type="ARBA" id="ARBA00022905"/>
    </source>
</evidence>
<sequence>MRVVVLGTAAGGGVPQWNCACANCCSAREGTTVSRTQDCLAVSGDGTEWYLVNASPDIRHQLTACPALVPGPGPRQTPLRGVFLTDGELDHTLGLFQLKEAEGLRVWAPAAVLGSVAARKIVDSYRPWEWEPLDGGVLLGNLRVDVLAVSDKRPKYAADVVAEGPWVVAYRFTDTATGGALVYAPCLAQWPEGFDEFCAGADYVLLDGSFHEPEEMATTTHGDVPSPAQSAMGHLPVAGPNGSLARIRRMPGRTRWLYTHVNNTNPVLDPSSAEVATIVEAGAGIATDGTVLRL</sequence>
<keyword evidence="9" id="KW-1185">Reference proteome</keyword>
<dbReference type="STRING" id="882082.SaccyDRAFT_2353"/>
<organism evidence="8 9">
    <name type="scientific">Saccharomonospora cyanea NA-134</name>
    <dbReference type="NCBI Taxonomy" id="882082"/>
    <lineage>
        <taxon>Bacteria</taxon>
        <taxon>Bacillati</taxon>
        <taxon>Actinomycetota</taxon>
        <taxon>Actinomycetes</taxon>
        <taxon>Pseudonocardiales</taxon>
        <taxon>Pseudonocardiaceae</taxon>
        <taxon>Saccharomonospora</taxon>
    </lineage>
</organism>
<dbReference type="Gene3D" id="3.60.15.10">
    <property type="entry name" value="Ribonuclease Z/Hydroxyacylglutathione hydrolase-like"/>
    <property type="match status" value="1"/>
</dbReference>
<dbReference type="HOGENOM" id="CLU_061120_0_0_11"/>
<comment type="function">
    <text evidence="6">May be involved in the transport of PQQ or its precursor to the periplasm.</text>
</comment>
<dbReference type="AlphaFoldDB" id="H5XQY9"/>
<dbReference type="eggNOG" id="COG1235">
    <property type="taxonomic scope" value="Bacteria"/>
</dbReference>
<gene>
    <name evidence="6" type="primary">pqqB</name>
    <name evidence="8" type="ORF">SaccyDRAFT_2353</name>
</gene>
<dbReference type="RefSeq" id="WP_005456328.1">
    <property type="nucleotide sequence ID" value="NZ_CM001440.1"/>
</dbReference>
<evidence type="ECO:0000256" key="1">
    <source>
        <dbReference type="ARBA" id="ARBA00004886"/>
    </source>
</evidence>
<proteinExistence type="inferred from homology"/>
<accession>H5XQY9</accession>
<dbReference type="InterPro" id="IPR001279">
    <property type="entry name" value="Metallo-B-lactamas"/>
</dbReference>
<dbReference type="Pfam" id="PF12706">
    <property type="entry name" value="Lactamase_B_2"/>
    <property type="match status" value="1"/>
</dbReference>
<evidence type="ECO:0000256" key="3">
    <source>
        <dbReference type="ARBA" id="ARBA00015084"/>
    </source>
</evidence>
<keyword evidence="4 6" id="KW-0813">Transport</keyword>
<dbReference type="GO" id="GO:0018189">
    <property type="term" value="P:pyrroloquinoline quinone biosynthetic process"/>
    <property type="evidence" value="ECO:0007669"/>
    <property type="project" value="UniProtKB-UniRule"/>
</dbReference>
<dbReference type="InterPro" id="IPR011842">
    <property type="entry name" value="PQQ_synth_PqqB"/>
</dbReference>